<proteinExistence type="predicted"/>
<feature type="compositionally biased region" description="Polar residues" evidence="2">
    <location>
        <begin position="98"/>
        <end position="126"/>
    </location>
</feature>
<feature type="coiled-coil region" evidence="1">
    <location>
        <begin position="42"/>
        <end position="69"/>
    </location>
</feature>
<feature type="region of interest" description="Disordered" evidence="2">
    <location>
        <begin position="995"/>
        <end position="1026"/>
    </location>
</feature>
<evidence type="ECO:0000256" key="2">
    <source>
        <dbReference type="SAM" id="MobiDB-lite"/>
    </source>
</evidence>
<feature type="region of interest" description="Disordered" evidence="2">
    <location>
        <begin position="80"/>
        <end position="132"/>
    </location>
</feature>
<sequence length="1221" mass="131949">MSLQRINATEPISPEEFVVNQVRIQNARKALEQMEERNHLGLQIYTDRELELMRQKEELERKVQEGLEAQRLINEIEKVRSRATTGSSARIEEVPHEQQVQRQTQSSRASISNAQSTSSYSQNQGHSPPAVYAPQWPSYGSIVMANPAMQNQGAQHQGTNATLIPGIQPYYAAAQPYNYNTAPSSYRQPIPQQYVPSLAGQQSESSTQVPTVYHPYFYPKQQPQNAYTYQANQSSSIQTPPQAQTLPRNSGASTAIRIDSRKQTTQAQALPQAQARPRTSSAPATAKNDSRIQTAPVVTHPVLQMNQPNQASTSNVSRTSNSAAQIISQIEPNSQSRAKPVTRFIDTHGVPYLDITPEDIIALRKQLELWIRTAPPGTGHRLHTMMYLYKDTEAPPNTWIYVPWEPGSDKYARTNEIDKFFVALAENAQLVSSGVVVIPTAIHQHPPAQPSIATTTIEQSGAQPMNVLTGHPAVPNSSTGKTLAQVINAQSHYNSVLPASPSTGLNKTSPTPLQATPGLRAPDHKSTMIPSFAQARRETNIATLPAISQAPVGARAQMGANIAISNMPYSSSADQARTNSTSVPPPAVQAQPNSIASSAQAPKSPPAIPSGLTHRLPLPSEVDKKHLSKHILFALGKRSRPSFETASLGQPAKRHASEALSGQNIGMGSSAMPSLTVTSHRPDLGANAQNQTSNLAAFSAPSKDALPVVPVVSSSISSSAAPPVATTMVPQVSVANPSATQNAANANPPEKSSITTSAIPAPVASSAVASPVSIPVAHRQQSLPSIAATRPDLMPQSSPVPPSTVQSPAEASSAGPVVTSSSRLSVPPIETLTPDKSVVATPTSAVSTSVTPTVAAPVISVHAPKSHNITTPSAVSIPNLVPMSNDTMPTTAEPTSALLKKGDNLTMNSDVSMKPPNVTAPVTATSSSVYRQNVQVDYSQPVFRVNKQPPSVSQMQYHKPSALLSSNQSAPLDVANQIGSFSYGQLVQHMSSNLHNQPQFLPSPSPQEAGPSSRPTVEAKQQDVERRHKTREIMDYVLVPKASYQIQQHLRSEEAGGMSETEVTRNRLKRLRTYSSSVSTSVVGEEVSDKGLATEYWRDSSLTDSREGEALRLAYSRLQELPCRWDGCDVILNSVNKLVAHLRQHKPKPGPRNLHFTCRWTQCGRRCSVKDAHTENHALQPLRCAYESRYSFFFFFFGVTICQINATLQNVLTLSGHHRNW</sequence>
<protein>
    <recommendedName>
        <fullName evidence="3">C2H2-type domain-containing protein</fullName>
    </recommendedName>
</protein>
<name>A0A9P5Z264_9AGAR</name>
<feature type="compositionally biased region" description="Low complexity" evidence="2">
    <location>
        <begin position="263"/>
        <end position="279"/>
    </location>
</feature>
<dbReference type="OrthoDB" id="3254002at2759"/>
<keyword evidence="1" id="KW-0175">Coiled coil</keyword>
<reference evidence="4" key="1">
    <citation type="submission" date="2020-11" db="EMBL/GenBank/DDBJ databases">
        <authorList>
            <consortium name="DOE Joint Genome Institute"/>
            <person name="Ahrendt S."/>
            <person name="Riley R."/>
            <person name="Andreopoulos W."/>
            <person name="Labutti K."/>
            <person name="Pangilinan J."/>
            <person name="Ruiz-Duenas F.J."/>
            <person name="Barrasa J.M."/>
            <person name="Sanchez-Garcia M."/>
            <person name="Camarero S."/>
            <person name="Miyauchi S."/>
            <person name="Serrano A."/>
            <person name="Linde D."/>
            <person name="Babiker R."/>
            <person name="Drula E."/>
            <person name="Ayuso-Fernandez I."/>
            <person name="Pacheco R."/>
            <person name="Padilla G."/>
            <person name="Ferreira P."/>
            <person name="Barriuso J."/>
            <person name="Kellner H."/>
            <person name="Castanera R."/>
            <person name="Alfaro M."/>
            <person name="Ramirez L."/>
            <person name="Pisabarro A.G."/>
            <person name="Kuo A."/>
            <person name="Tritt A."/>
            <person name="Lipzen A."/>
            <person name="He G."/>
            <person name="Yan M."/>
            <person name="Ng V."/>
            <person name="Cullen D."/>
            <person name="Martin F."/>
            <person name="Rosso M.-N."/>
            <person name="Henrissat B."/>
            <person name="Hibbett D."/>
            <person name="Martinez A.T."/>
            <person name="Grigoriev I.V."/>
        </authorList>
    </citation>
    <scope>NUCLEOTIDE SEQUENCE</scope>
    <source>
        <strain evidence="4">CIRM-BRFM 674</strain>
    </source>
</reference>
<evidence type="ECO:0000313" key="5">
    <source>
        <dbReference type="Proteomes" id="UP000807469"/>
    </source>
</evidence>
<feature type="region of interest" description="Disordered" evidence="2">
    <location>
        <begin position="228"/>
        <end position="292"/>
    </location>
</feature>
<evidence type="ECO:0000313" key="4">
    <source>
        <dbReference type="EMBL" id="KAF9478400.1"/>
    </source>
</evidence>
<evidence type="ECO:0000259" key="3">
    <source>
        <dbReference type="PROSITE" id="PS00028"/>
    </source>
</evidence>
<accession>A0A9P5Z264</accession>
<dbReference type="AlphaFoldDB" id="A0A9P5Z264"/>
<feature type="region of interest" description="Disordered" evidence="2">
    <location>
        <begin position="499"/>
        <end position="525"/>
    </location>
</feature>
<feature type="compositionally biased region" description="Polar residues" evidence="2">
    <location>
        <begin position="571"/>
        <end position="582"/>
    </location>
</feature>
<feature type="region of interest" description="Disordered" evidence="2">
    <location>
        <begin position="571"/>
        <end position="617"/>
    </location>
</feature>
<comment type="caution">
    <text evidence="4">The sequence shown here is derived from an EMBL/GenBank/DDBJ whole genome shotgun (WGS) entry which is preliminary data.</text>
</comment>
<dbReference type="PROSITE" id="PS00028">
    <property type="entry name" value="ZINC_FINGER_C2H2_1"/>
    <property type="match status" value="1"/>
</dbReference>
<dbReference type="Proteomes" id="UP000807469">
    <property type="component" value="Unassembled WGS sequence"/>
</dbReference>
<feature type="compositionally biased region" description="Polar residues" evidence="2">
    <location>
        <begin position="500"/>
        <end position="514"/>
    </location>
</feature>
<feature type="domain" description="C2H2-type" evidence="3">
    <location>
        <begin position="1123"/>
        <end position="1145"/>
    </location>
</feature>
<gene>
    <name evidence="4" type="ORF">BDN70DRAFT_46037</name>
</gene>
<organism evidence="4 5">
    <name type="scientific">Pholiota conissans</name>
    <dbReference type="NCBI Taxonomy" id="109636"/>
    <lineage>
        <taxon>Eukaryota</taxon>
        <taxon>Fungi</taxon>
        <taxon>Dikarya</taxon>
        <taxon>Basidiomycota</taxon>
        <taxon>Agaricomycotina</taxon>
        <taxon>Agaricomycetes</taxon>
        <taxon>Agaricomycetidae</taxon>
        <taxon>Agaricales</taxon>
        <taxon>Agaricineae</taxon>
        <taxon>Strophariaceae</taxon>
        <taxon>Pholiota</taxon>
    </lineage>
</organism>
<dbReference type="EMBL" id="MU155235">
    <property type="protein sequence ID" value="KAF9478400.1"/>
    <property type="molecule type" value="Genomic_DNA"/>
</dbReference>
<dbReference type="InterPro" id="IPR013087">
    <property type="entry name" value="Znf_C2H2_type"/>
</dbReference>
<feature type="compositionally biased region" description="Polar residues" evidence="2">
    <location>
        <begin position="228"/>
        <end position="253"/>
    </location>
</feature>
<keyword evidence="5" id="KW-1185">Reference proteome</keyword>
<feature type="region of interest" description="Disordered" evidence="2">
    <location>
        <begin position="789"/>
        <end position="829"/>
    </location>
</feature>
<evidence type="ECO:0000256" key="1">
    <source>
        <dbReference type="SAM" id="Coils"/>
    </source>
</evidence>